<evidence type="ECO:0000313" key="2">
    <source>
        <dbReference type="Proteomes" id="UP001305647"/>
    </source>
</evidence>
<proteinExistence type="predicted"/>
<dbReference type="InterPro" id="IPR006461">
    <property type="entry name" value="PLAC_motif_containing"/>
</dbReference>
<dbReference type="NCBIfam" id="TIGR01571">
    <property type="entry name" value="A_thal_Cys_rich"/>
    <property type="match status" value="1"/>
</dbReference>
<organism evidence="1 2">
    <name type="scientific">Parathielavia hyrcaniae</name>
    <dbReference type="NCBI Taxonomy" id="113614"/>
    <lineage>
        <taxon>Eukaryota</taxon>
        <taxon>Fungi</taxon>
        <taxon>Dikarya</taxon>
        <taxon>Ascomycota</taxon>
        <taxon>Pezizomycotina</taxon>
        <taxon>Sordariomycetes</taxon>
        <taxon>Sordariomycetidae</taxon>
        <taxon>Sordariales</taxon>
        <taxon>Chaetomiaceae</taxon>
        <taxon>Parathielavia</taxon>
    </lineage>
</organism>
<dbReference type="EMBL" id="MU863649">
    <property type="protein sequence ID" value="KAK4099465.1"/>
    <property type="molecule type" value="Genomic_DNA"/>
</dbReference>
<sequence>MAAPQQTMAQQGPINHDDMAEWAARFNEVLARPGEYVKSKSPETSQPWYSSFLACFSPIETCAMTCCCPCVTFGRTHHRIRKNADLEGYQPINTSCLLFCGSSCVYLHWIPMAMQRADLRTKHNLQGSCLVDIAMACCCGCCSLVQADKEAEYREQLLASQGGVQQQGYQTAGGMAYPGGQQKQ</sequence>
<dbReference type="Proteomes" id="UP001305647">
    <property type="component" value="Unassembled WGS sequence"/>
</dbReference>
<reference evidence="1" key="2">
    <citation type="submission" date="2023-05" db="EMBL/GenBank/DDBJ databases">
        <authorList>
            <consortium name="Lawrence Berkeley National Laboratory"/>
            <person name="Steindorff A."/>
            <person name="Hensen N."/>
            <person name="Bonometti L."/>
            <person name="Westerberg I."/>
            <person name="Brannstrom I.O."/>
            <person name="Guillou S."/>
            <person name="Cros-Aarteil S."/>
            <person name="Calhoun S."/>
            <person name="Haridas S."/>
            <person name="Kuo A."/>
            <person name="Mondo S."/>
            <person name="Pangilinan J."/>
            <person name="Riley R."/>
            <person name="Labutti K."/>
            <person name="Andreopoulos B."/>
            <person name="Lipzen A."/>
            <person name="Chen C."/>
            <person name="Yanf M."/>
            <person name="Daum C."/>
            <person name="Ng V."/>
            <person name="Clum A."/>
            <person name="Ohm R."/>
            <person name="Martin F."/>
            <person name="Silar P."/>
            <person name="Natvig D."/>
            <person name="Lalanne C."/>
            <person name="Gautier V."/>
            <person name="Ament-Velasquez S.L."/>
            <person name="Kruys A."/>
            <person name="Hutchinson M.I."/>
            <person name="Powell A.J."/>
            <person name="Barry K."/>
            <person name="Miller A.N."/>
            <person name="Grigoriev I.V."/>
            <person name="Debuchy R."/>
            <person name="Gladieux P."/>
            <person name="Thoren M.H."/>
            <person name="Johannesson H."/>
        </authorList>
    </citation>
    <scope>NUCLEOTIDE SEQUENCE</scope>
    <source>
        <strain evidence="1">CBS 757.83</strain>
    </source>
</reference>
<dbReference type="PANTHER" id="PTHR15907">
    <property type="entry name" value="DUF614 FAMILY PROTEIN-RELATED"/>
    <property type="match status" value="1"/>
</dbReference>
<dbReference type="Pfam" id="PF04749">
    <property type="entry name" value="PLAC8"/>
    <property type="match status" value="1"/>
</dbReference>
<name>A0AAN6PWX5_9PEZI</name>
<reference evidence="1" key="1">
    <citation type="journal article" date="2023" name="Mol. Phylogenet. Evol.">
        <title>Genome-scale phylogeny and comparative genomics of the fungal order Sordariales.</title>
        <authorList>
            <person name="Hensen N."/>
            <person name="Bonometti L."/>
            <person name="Westerberg I."/>
            <person name="Brannstrom I.O."/>
            <person name="Guillou S."/>
            <person name="Cros-Aarteil S."/>
            <person name="Calhoun S."/>
            <person name="Haridas S."/>
            <person name="Kuo A."/>
            <person name="Mondo S."/>
            <person name="Pangilinan J."/>
            <person name="Riley R."/>
            <person name="LaButti K."/>
            <person name="Andreopoulos B."/>
            <person name="Lipzen A."/>
            <person name="Chen C."/>
            <person name="Yan M."/>
            <person name="Daum C."/>
            <person name="Ng V."/>
            <person name="Clum A."/>
            <person name="Steindorff A."/>
            <person name="Ohm R.A."/>
            <person name="Martin F."/>
            <person name="Silar P."/>
            <person name="Natvig D.O."/>
            <person name="Lalanne C."/>
            <person name="Gautier V."/>
            <person name="Ament-Velasquez S.L."/>
            <person name="Kruys A."/>
            <person name="Hutchinson M.I."/>
            <person name="Powell A.J."/>
            <person name="Barry K."/>
            <person name="Miller A.N."/>
            <person name="Grigoriev I.V."/>
            <person name="Debuchy R."/>
            <person name="Gladieux P."/>
            <person name="Hiltunen Thoren M."/>
            <person name="Johannesson H."/>
        </authorList>
    </citation>
    <scope>NUCLEOTIDE SEQUENCE</scope>
    <source>
        <strain evidence="1">CBS 757.83</strain>
    </source>
</reference>
<dbReference type="AlphaFoldDB" id="A0AAN6PWX5"/>
<gene>
    <name evidence="1" type="ORF">N658DRAFT_498399</name>
</gene>
<protein>
    <submittedName>
        <fullName evidence="1">PLAC8-domain-containing protein</fullName>
    </submittedName>
</protein>
<comment type="caution">
    <text evidence="1">The sequence shown here is derived from an EMBL/GenBank/DDBJ whole genome shotgun (WGS) entry which is preliminary data.</text>
</comment>
<accession>A0AAN6PWX5</accession>
<evidence type="ECO:0000313" key="1">
    <source>
        <dbReference type="EMBL" id="KAK4099465.1"/>
    </source>
</evidence>
<keyword evidence="2" id="KW-1185">Reference proteome</keyword>